<organism evidence="2 3">
    <name type="scientific">Eumeta variegata</name>
    <name type="common">Bagworm moth</name>
    <name type="synonym">Eumeta japonica</name>
    <dbReference type="NCBI Taxonomy" id="151549"/>
    <lineage>
        <taxon>Eukaryota</taxon>
        <taxon>Metazoa</taxon>
        <taxon>Ecdysozoa</taxon>
        <taxon>Arthropoda</taxon>
        <taxon>Hexapoda</taxon>
        <taxon>Insecta</taxon>
        <taxon>Pterygota</taxon>
        <taxon>Neoptera</taxon>
        <taxon>Endopterygota</taxon>
        <taxon>Lepidoptera</taxon>
        <taxon>Glossata</taxon>
        <taxon>Ditrysia</taxon>
        <taxon>Tineoidea</taxon>
        <taxon>Psychidae</taxon>
        <taxon>Oiketicinae</taxon>
        <taxon>Eumeta</taxon>
    </lineage>
</organism>
<comment type="caution">
    <text evidence="2">The sequence shown here is derived from an EMBL/GenBank/DDBJ whole genome shotgun (WGS) entry which is preliminary data.</text>
</comment>
<dbReference type="PROSITE" id="PS51257">
    <property type="entry name" value="PROKAR_LIPOPROTEIN"/>
    <property type="match status" value="1"/>
</dbReference>
<evidence type="ECO:0000313" key="3">
    <source>
        <dbReference type="Proteomes" id="UP000299102"/>
    </source>
</evidence>
<feature type="region of interest" description="Disordered" evidence="1">
    <location>
        <begin position="21"/>
        <end position="107"/>
    </location>
</feature>
<dbReference type="EMBL" id="BGZK01001001">
    <property type="protein sequence ID" value="GBP68116.1"/>
    <property type="molecule type" value="Genomic_DNA"/>
</dbReference>
<dbReference type="Proteomes" id="UP000299102">
    <property type="component" value="Unassembled WGS sequence"/>
</dbReference>
<sequence length="107" mass="12064">MQRVHSERFRCTTHQVPINRSPLVSLTSGGCARGSPPPRRRAARVRDARHAGAARAERRTPRCDGPTSLMHSVGRSPQRARPPRPPRACRAPLRAERPARRLPYVEY</sequence>
<reference evidence="2 3" key="1">
    <citation type="journal article" date="2019" name="Commun. Biol.">
        <title>The bagworm genome reveals a unique fibroin gene that provides high tensile strength.</title>
        <authorList>
            <person name="Kono N."/>
            <person name="Nakamura H."/>
            <person name="Ohtoshi R."/>
            <person name="Tomita M."/>
            <person name="Numata K."/>
            <person name="Arakawa K."/>
        </authorList>
    </citation>
    <scope>NUCLEOTIDE SEQUENCE [LARGE SCALE GENOMIC DNA]</scope>
</reference>
<proteinExistence type="predicted"/>
<dbReference type="AlphaFoldDB" id="A0A4C1XX20"/>
<evidence type="ECO:0000313" key="2">
    <source>
        <dbReference type="EMBL" id="GBP68116.1"/>
    </source>
</evidence>
<gene>
    <name evidence="2" type="ORF">EVAR_51350_1</name>
</gene>
<evidence type="ECO:0000256" key="1">
    <source>
        <dbReference type="SAM" id="MobiDB-lite"/>
    </source>
</evidence>
<name>A0A4C1XX20_EUMVA</name>
<feature type="compositionally biased region" description="Basic and acidic residues" evidence="1">
    <location>
        <begin position="44"/>
        <end position="62"/>
    </location>
</feature>
<keyword evidence="3" id="KW-1185">Reference proteome</keyword>
<protein>
    <submittedName>
        <fullName evidence="2">Uncharacterized protein</fullName>
    </submittedName>
</protein>
<accession>A0A4C1XX20</accession>